<dbReference type="SUPFAM" id="SSF57756">
    <property type="entry name" value="Retrovirus zinc finger-like domains"/>
    <property type="match status" value="1"/>
</dbReference>
<keyword evidence="2" id="KW-0479">Metal-binding</keyword>
<evidence type="ECO:0000313" key="7">
    <source>
        <dbReference type="Proteomes" id="UP001237642"/>
    </source>
</evidence>
<evidence type="ECO:0000256" key="1">
    <source>
        <dbReference type="ARBA" id="ARBA00022670"/>
    </source>
</evidence>
<evidence type="ECO:0000259" key="5">
    <source>
        <dbReference type="PROSITE" id="PS50158"/>
    </source>
</evidence>
<evidence type="ECO:0000313" key="6">
    <source>
        <dbReference type="EMBL" id="KAK1396741.1"/>
    </source>
</evidence>
<dbReference type="InterPro" id="IPR039537">
    <property type="entry name" value="Retrotran_Ty1/copia-like"/>
</dbReference>
<keyword evidence="1" id="KW-0378">Hydrolase</keyword>
<dbReference type="GO" id="GO:0008233">
    <property type="term" value="F:peptidase activity"/>
    <property type="evidence" value="ECO:0007669"/>
    <property type="project" value="UniProtKB-KW"/>
</dbReference>
<evidence type="ECO:0000256" key="4">
    <source>
        <dbReference type="SAM" id="MobiDB-lite"/>
    </source>
</evidence>
<feature type="coiled-coil region" evidence="3">
    <location>
        <begin position="462"/>
        <end position="489"/>
    </location>
</feature>
<protein>
    <recommendedName>
        <fullName evidence="5">CCHC-type domain-containing protein</fullName>
    </recommendedName>
</protein>
<name>A0AAD8J3T5_9APIA</name>
<dbReference type="PROSITE" id="PS50158">
    <property type="entry name" value="ZF_CCHC"/>
    <property type="match status" value="1"/>
</dbReference>
<organism evidence="6 7">
    <name type="scientific">Heracleum sosnowskyi</name>
    <dbReference type="NCBI Taxonomy" id="360622"/>
    <lineage>
        <taxon>Eukaryota</taxon>
        <taxon>Viridiplantae</taxon>
        <taxon>Streptophyta</taxon>
        <taxon>Embryophyta</taxon>
        <taxon>Tracheophyta</taxon>
        <taxon>Spermatophyta</taxon>
        <taxon>Magnoliopsida</taxon>
        <taxon>eudicotyledons</taxon>
        <taxon>Gunneridae</taxon>
        <taxon>Pentapetalae</taxon>
        <taxon>asterids</taxon>
        <taxon>campanulids</taxon>
        <taxon>Apiales</taxon>
        <taxon>Apiaceae</taxon>
        <taxon>Apioideae</taxon>
        <taxon>apioid superclade</taxon>
        <taxon>Tordylieae</taxon>
        <taxon>Tordyliinae</taxon>
        <taxon>Heracleum</taxon>
    </lineage>
</organism>
<evidence type="ECO:0000256" key="2">
    <source>
        <dbReference type="PROSITE-ProRule" id="PRU00047"/>
    </source>
</evidence>
<keyword evidence="1" id="KW-0645">Protease</keyword>
<evidence type="ECO:0000256" key="3">
    <source>
        <dbReference type="SAM" id="Coils"/>
    </source>
</evidence>
<comment type="caution">
    <text evidence="6">The sequence shown here is derived from an EMBL/GenBank/DDBJ whole genome shotgun (WGS) entry which is preliminary data.</text>
</comment>
<dbReference type="PANTHER" id="PTHR42648">
    <property type="entry name" value="TRANSPOSASE, PUTATIVE-RELATED"/>
    <property type="match status" value="1"/>
</dbReference>
<dbReference type="Pfam" id="PF13976">
    <property type="entry name" value="gag_pre-integrs"/>
    <property type="match status" value="1"/>
</dbReference>
<dbReference type="EMBL" id="JAUIZM010000002">
    <property type="protein sequence ID" value="KAK1396741.1"/>
    <property type="molecule type" value="Genomic_DNA"/>
</dbReference>
<keyword evidence="2" id="KW-0863">Zinc-finger</keyword>
<dbReference type="Pfam" id="PF22936">
    <property type="entry name" value="Pol_BBD"/>
    <property type="match status" value="1"/>
</dbReference>
<dbReference type="InterPro" id="IPR054722">
    <property type="entry name" value="PolX-like_BBD"/>
</dbReference>
<dbReference type="InterPro" id="IPR001878">
    <property type="entry name" value="Znf_CCHC"/>
</dbReference>
<reference evidence="6" key="2">
    <citation type="submission" date="2023-05" db="EMBL/GenBank/DDBJ databases">
        <authorList>
            <person name="Schelkunov M.I."/>
        </authorList>
    </citation>
    <scope>NUCLEOTIDE SEQUENCE</scope>
    <source>
        <strain evidence="6">Hsosn_3</strain>
        <tissue evidence="6">Leaf</tissue>
    </source>
</reference>
<dbReference type="Gene3D" id="3.30.420.10">
    <property type="entry name" value="Ribonuclease H-like superfamily/Ribonuclease H"/>
    <property type="match status" value="1"/>
</dbReference>
<dbReference type="GO" id="GO:0008270">
    <property type="term" value="F:zinc ion binding"/>
    <property type="evidence" value="ECO:0007669"/>
    <property type="project" value="UniProtKB-KW"/>
</dbReference>
<reference evidence="6" key="1">
    <citation type="submission" date="2023-02" db="EMBL/GenBank/DDBJ databases">
        <title>Genome of toxic invasive species Heracleum sosnowskyi carries increased number of genes despite the absence of recent whole-genome duplications.</title>
        <authorList>
            <person name="Schelkunov M."/>
            <person name="Shtratnikova V."/>
            <person name="Makarenko M."/>
            <person name="Klepikova A."/>
            <person name="Omelchenko D."/>
            <person name="Novikova G."/>
            <person name="Obukhova E."/>
            <person name="Bogdanov V."/>
            <person name="Penin A."/>
            <person name="Logacheva M."/>
        </authorList>
    </citation>
    <scope>NUCLEOTIDE SEQUENCE</scope>
    <source>
        <strain evidence="6">Hsosn_3</strain>
        <tissue evidence="6">Leaf</tissue>
    </source>
</reference>
<feature type="domain" description="CCHC-type" evidence="5">
    <location>
        <begin position="334"/>
        <end position="350"/>
    </location>
</feature>
<keyword evidence="3" id="KW-0175">Coiled coil</keyword>
<dbReference type="GO" id="GO:0006508">
    <property type="term" value="P:proteolysis"/>
    <property type="evidence" value="ECO:0007669"/>
    <property type="project" value="UniProtKB-KW"/>
</dbReference>
<dbReference type="InterPro" id="IPR025724">
    <property type="entry name" value="GAG-pre-integrase_dom"/>
</dbReference>
<dbReference type="PANTHER" id="PTHR42648:SF32">
    <property type="entry name" value="RIBONUCLEASE H-LIKE DOMAIN, GAG-PRE-INTEGRASE DOMAIN PROTEIN-RELATED"/>
    <property type="match status" value="1"/>
</dbReference>
<feature type="compositionally biased region" description="Basic and acidic residues" evidence="4">
    <location>
        <begin position="230"/>
        <end position="247"/>
    </location>
</feature>
<feature type="region of interest" description="Disordered" evidence="4">
    <location>
        <begin position="217"/>
        <end position="281"/>
    </location>
</feature>
<dbReference type="InterPro" id="IPR012337">
    <property type="entry name" value="RNaseH-like_sf"/>
</dbReference>
<proteinExistence type="predicted"/>
<accession>A0AAD8J3T5</accession>
<dbReference type="AlphaFoldDB" id="A0AAD8J3T5"/>
<gene>
    <name evidence="6" type="ORF">POM88_006604</name>
</gene>
<dbReference type="InterPro" id="IPR036397">
    <property type="entry name" value="RNaseH_sf"/>
</dbReference>
<dbReference type="SUPFAM" id="SSF53098">
    <property type="entry name" value="Ribonuclease H-like"/>
    <property type="match status" value="1"/>
</dbReference>
<dbReference type="Gene3D" id="4.10.60.10">
    <property type="entry name" value="Zinc finger, CCHC-type"/>
    <property type="match status" value="1"/>
</dbReference>
<keyword evidence="2" id="KW-0862">Zinc</keyword>
<sequence>MSTTKYESMKIPILKKSEYSTWKVKMLMYLEAMDPDYLDRILDGPYVPTRFVERTETVPEHYVVKAKSEWTPEEKAHVLREPKIKNILHNSLDAVMSNRVIACKSAKEIWDTLETQCQGSASVKKNRRALLIQEYEQFDARPDGSLTDLYDRFMTLLNDLSLVGKEYETEDSNTKFLRALPEEWDTQTSIIRHQYDLNTVSLDEVYGMLRTHDLEVQQRKNKKGNTAKSIDLKAEAKSKGKAVEVSKRKTQVAESDPDDSSSDTDGNPDANPDGDSSDSDMEEMVAMIVRSFRRMKFRKARRQGNLQKRTFNADKDKNIKKESKGSKFDKSKVRCYKCNGMGHFASECKKTKALITSSKDWMDSSSESDTEVVNYALMANIDDTAIPDDKVLNTVFDFDTDNTSELRRFLKSLHISFRSQTAENTRILYEMSELRKMNELLEAEFFLMQKVQIECDNAKHMYLEMKLKCTSLEKELEDAKEKIRTWTHSGRKFHEINTSKNWKECLGYKSDEDKKLKEKIVVDETVSPKTYRHVIDKTKSKIIPVNFVFGKDSNSTFEKGSTSDQSVKVIKSKPVFNKVTKIVGLLSQKQLKDKICEVTEKKKEATVKRNRNGKIGINKENNYQFIPNAPRKCCYNRGNSNHLAIDCKKSLKKVTEIPLSDVRNYLKNVKEKHAFVNTDTDKANPDGVNPVRTASGKKKNVLVMDSGCSVHMTGNKALLSEYEEKAGPTVSYGDGNIGQTLGYGNIIIGNVIIEKVALVKGLKHNLLSISQITDKGYHVNFYSTHCEVVSKESGHIALTGYMHGNIYEANIQSNTDGSPTCLISKASVDESWNWHKKLSHLNFSNINELVKKDLVRGLPNVLYTPDGLCDACQKAKQRRTSFKSKSESSIEEPYHMLHLDLFGLVNIMSISKKRYTLVIVDEYSRFIWVYFMHRKDETPEILLDHVRMIETTTKQKSRY</sequence>
<keyword evidence="7" id="KW-1185">Reference proteome</keyword>
<dbReference type="GO" id="GO:0003676">
    <property type="term" value="F:nucleic acid binding"/>
    <property type="evidence" value="ECO:0007669"/>
    <property type="project" value="InterPro"/>
</dbReference>
<dbReference type="SMART" id="SM00343">
    <property type="entry name" value="ZnF_C2HC"/>
    <property type="match status" value="2"/>
</dbReference>
<dbReference type="Proteomes" id="UP001237642">
    <property type="component" value="Unassembled WGS sequence"/>
</dbReference>
<dbReference type="InterPro" id="IPR036875">
    <property type="entry name" value="Znf_CCHC_sf"/>
</dbReference>
<dbReference type="Pfam" id="PF14223">
    <property type="entry name" value="Retrotran_gag_2"/>
    <property type="match status" value="1"/>
</dbReference>
<dbReference type="Pfam" id="PF00098">
    <property type="entry name" value="zf-CCHC"/>
    <property type="match status" value="1"/>
</dbReference>